<evidence type="ECO:0000256" key="1">
    <source>
        <dbReference type="ARBA" id="ARBA00004339"/>
    </source>
</evidence>
<dbReference type="InterPro" id="IPR001638">
    <property type="entry name" value="Solute-binding_3/MltF_N"/>
</dbReference>
<feature type="chain" id="PRO_5018292646" evidence="5">
    <location>
        <begin position="19"/>
        <end position="479"/>
    </location>
</feature>
<dbReference type="PANTHER" id="PTHR35936">
    <property type="entry name" value="MEMBRANE-BOUND LYTIC MUREIN TRANSGLYCOSYLASE F"/>
    <property type="match status" value="1"/>
</dbReference>
<evidence type="ECO:0000313" key="8">
    <source>
        <dbReference type="Proteomes" id="UP000278792"/>
    </source>
</evidence>
<evidence type="ECO:0000259" key="6">
    <source>
        <dbReference type="SMART" id="SM00062"/>
    </source>
</evidence>
<reference evidence="7 8" key="1">
    <citation type="submission" date="2018-11" db="EMBL/GenBank/DDBJ databases">
        <title>Vibrio ponticus strain CAIM 1751 pathogenic for the snapper Lutjanus guttatus.</title>
        <authorList>
            <person name="Soto-Rodriguez S."/>
            <person name="Lozano-Olvera R."/>
            <person name="Gomez-Gil B."/>
        </authorList>
    </citation>
    <scope>NUCLEOTIDE SEQUENCE [LARGE SCALE GENOMIC DNA]</scope>
    <source>
        <strain evidence="7 8">CAIM 1751</strain>
    </source>
</reference>
<keyword evidence="4" id="KW-0998">Cell outer membrane</keyword>
<dbReference type="Pfam" id="PF01464">
    <property type="entry name" value="SLT"/>
    <property type="match status" value="1"/>
</dbReference>
<feature type="domain" description="Solute-binding protein family 3/N-terminal" evidence="6">
    <location>
        <begin position="41"/>
        <end position="277"/>
    </location>
</feature>
<gene>
    <name evidence="7" type="ORF">EGH82_22555</name>
</gene>
<name>A0A3N3DSR2_9VIBR</name>
<keyword evidence="4" id="KW-0472">Membrane</keyword>
<dbReference type="CDD" id="cd01009">
    <property type="entry name" value="PBP2_YfhD_N"/>
    <property type="match status" value="1"/>
</dbReference>
<comment type="caution">
    <text evidence="7">The sequence shown here is derived from an EMBL/GenBank/DDBJ whole genome shotgun (WGS) entry which is preliminary data.</text>
</comment>
<dbReference type="RefSeq" id="WP_123783790.1">
    <property type="nucleotide sequence ID" value="NZ_RKIK01000139.1"/>
</dbReference>
<dbReference type="GO" id="GO:0009279">
    <property type="term" value="C:cell outer membrane"/>
    <property type="evidence" value="ECO:0007669"/>
    <property type="project" value="UniProtKB-SubCell"/>
</dbReference>
<sequence length="479" mass="55322">MFKALCLSLILLPLHALALSLTPLDRAPYFGDLDKLEKKGVIRVLVSADLGFYYIEQGQPKGILAELLYHFEKQLKRSQAKLNLQVIPVDRDDLLPLLEQGYGDLVVANLTVTKQRQEKVEFSAPVRRGVEEWIITPKQKTQYRDIKQLSGKEFWVRASSSYFESLQKLNHQLNKLGKPPVLIRFLHETIQDYEVMEMVNQGHIKATILDSHKAELWLSVMDNIQAQRKLPLRKNGVIAWAMRKGSPQLKRAVDQYLAKHRSGTMMGNVIYGKYLENTRWLREVLDPNNIRKLESLADTFSHYSNQYGFDPLMISAQGYQESGLDQRKVSRMGAVGIMQVLPSTARDPNVNIANIYKLDNNIHAGVKYMRFIKDRYFNDTNISAENKVYFALASYNAGPGNIRKMRRIARQQGYNPNKWFKHVEVVTRRNIGREPVQYVTNINRYFIIYTQLSLLQQSRNQPDHSVTNPLVFPIEVEEK</sequence>
<dbReference type="Gene3D" id="3.40.190.10">
    <property type="entry name" value="Periplasmic binding protein-like II"/>
    <property type="match status" value="2"/>
</dbReference>
<protein>
    <submittedName>
        <fullName evidence="7">Lytic transglycosylase F</fullName>
    </submittedName>
</protein>
<comment type="subcellular location">
    <subcellularLocation>
        <location evidence="1">Cell outer membrane</location>
        <topology evidence="1">Peripheral membrane protein</topology>
    </subcellularLocation>
</comment>
<dbReference type="AlphaFoldDB" id="A0A3N3DSR2"/>
<dbReference type="Gene3D" id="1.10.530.10">
    <property type="match status" value="1"/>
</dbReference>
<evidence type="ECO:0000256" key="3">
    <source>
        <dbReference type="ARBA" id="ARBA00022729"/>
    </source>
</evidence>
<evidence type="ECO:0000256" key="5">
    <source>
        <dbReference type="SAM" id="SignalP"/>
    </source>
</evidence>
<dbReference type="SUPFAM" id="SSF53955">
    <property type="entry name" value="Lysozyme-like"/>
    <property type="match status" value="1"/>
</dbReference>
<proteinExistence type="inferred from homology"/>
<dbReference type="PANTHER" id="PTHR35936:SF32">
    <property type="entry name" value="MEMBRANE-BOUND LYTIC MUREIN TRANSGLYCOSYLASE F"/>
    <property type="match status" value="1"/>
</dbReference>
<dbReference type="Pfam" id="PF00497">
    <property type="entry name" value="SBP_bac_3"/>
    <property type="match status" value="1"/>
</dbReference>
<comment type="similarity">
    <text evidence="2">Belongs to the bacterial solute-binding protein 3 family.</text>
</comment>
<dbReference type="SMART" id="SM00062">
    <property type="entry name" value="PBPb"/>
    <property type="match status" value="1"/>
</dbReference>
<organism evidence="7 8">
    <name type="scientific">Vibrio ponticus</name>
    <dbReference type="NCBI Taxonomy" id="265668"/>
    <lineage>
        <taxon>Bacteria</taxon>
        <taxon>Pseudomonadati</taxon>
        <taxon>Pseudomonadota</taxon>
        <taxon>Gammaproteobacteria</taxon>
        <taxon>Vibrionales</taxon>
        <taxon>Vibrionaceae</taxon>
        <taxon>Vibrio</taxon>
    </lineage>
</organism>
<dbReference type="EMBL" id="RKIK01000139">
    <property type="protein sequence ID" value="ROV57551.1"/>
    <property type="molecule type" value="Genomic_DNA"/>
</dbReference>
<dbReference type="SUPFAM" id="SSF53850">
    <property type="entry name" value="Periplasmic binding protein-like II"/>
    <property type="match status" value="1"/>
</dbReference>
<feature type="signal peptide" evidence="5">
    <location>
        <begin position="1"/>
        <end position="18"/>
    </location>
</feature>
<keyword evidence="3 5" id="KW-0732">Signal</keyword>
<dbReference type="CDD" id="cd13403">
    <property type="entry name" value="MLTF-like"/>
    <property type="match status" value="1"/>
</dbReference>
<accession>A0A3N3DSR2</accession>
<evidence type="ECO:0000256" key="4">
    <source>
        <dbReference type="ARBA" id="ARBA00023237"/>
    </source>
</evidence>
<dbReference type="InterPro" id="IPR023346">
    <property type="entry name" value="Lysozyme-like_dom_sf"/>
</dbReference>
<dbReference type="InterPro" id="IPR008258">
    <property type="entry name" value="Transglycosylase_SLT_dom_1"/>
</dbReference>
<dbReference type="Proteomes" id="UP000278792">
    <property type="component" value="Unassembled WGS sequence"/>
</dbReference>
<evidence type="ECO:0000313" key="7">
    <source>
        <dbReference type="EMBL" id="ROV57551.1"/>
    </source>
</evidence>
<evidence type="ECO:0000256" key="2">
    <source>
        <dbReference type="ARBA" id="ARBA00010333"/>
    </source>
</evidence>